<accession>A0A0P1I775</accession>
<dbReference type="InterPro" id="IPR002347">
    <property type="entry name" value="SDR_fam"/>
</dbReference>
<dbReference type="Proteomes" id="UP000051870">
    <property type="component" value="Unassembled WGS sequence"/>
</dbReference>
<dbReference type="EMBL" id="CYTW01000001">
    <property type="protein sequence ID" value="CUJ94632.1"/>
    <property type="molecule type" value="Genomic_DNA"/>
</dbReference>
<reference evidence="5" key="1">
    <citation type="submission" date="2015-09" db="EMBL/GenBank/DDBJ databases">
        <authorList>
            <person name="Rodrigo-Torres Lidia"/>
            <person name="Arahal R.David."/>
        </authorList>
    </citation>
    <scope>NUCLEOTIDE SEQUENCE [LARGE SCALE GENOMIC DNA]</scope>
    <source>
        <strain evidence="5">CECT 7735</strain>
    </source>
</reference>
<dbReference type="GeneID" id="83880814"/>
<dbReference type="PRINTS" id="PR00081">
    <property type="entry name" value="GDHRDH"/>
</dbReference>
<organism evidence="4 5">
    <name type="scientific">Shimia thalassica</name>
    <dbReference type="NCBI Taxonomy" id="1715693"/>
    <lineage>
        <taxon>Bacteria</taxon>
        <taxon>Pseudomonadati</taxon>
        <taxon>Pseudomonadota</taxon>
        <taxon>Alphaproteobacteria</taxon>
        <taxon>Rhodobacterales</taxon>
        <taxon>Roseobacteraceae</taxon>
    </lineage>
</organism>
<dbReference type="GO" id="GO:0016491">
    <property type="term" value="F:oxidoreductase activity"/>
    <property type="evidence" value="ECO:0007669"/>
    <property type="project" value="UniProtKB-KW"/>
</dbReference>
<dbReference type="Gene3D" id="3.40.50.720">
    <property type="entry name" value="NAD(P)-binding Rossmann-like Domain"/>
    <property type="match status" value="1"/>
</dbReference>
<evidence type="ECO:0000256" key="3">
    <source>
        <dbReference type="RuleBase" id="RU000363"/>
    </source>
</evidence>
<keyword evidence="2 4" id="KW-0560">Oxidoreductase</keyword>
<evidence type="ECO:0000256" key="2">
    <source>
        <dbReference type="ARBA" id="ARBA00023002"/>
    </source>
</evidence>
<keyword evidence="5" id="KW-1185">Reference proteome</keyword>
<gene>
    <name evidence="4" type="primary">acr1_1</name>
    <name evidence="4" type="ORF">PH7735_01770</name>
</gene>
<evidence type="ECO:0000313" key="4">
    <source>
        <dbReference type="EMBL" id="CUJ94632.1"/>
    </source>
</evidence>
<dbReference type="SUPFAM" id="SSF51735">
    <property type="entry name" value="NAD(P)-binding Rossmann-fold domains"/>
    <property type="match status" value="1"/>
</dbReference>
<evidence type="ECO:0000256" key="1">
    <source>
        <dbReference type="ARBA" id="ARBA00006484"/>
    </source>
</evidence>
<dbReference type="PANTHER" id="PTHR24320:SF148">
    <property type="entry name" value="NAD(P)-BINDING ROSSMANN-FOLD SUPERFAMILY PROTEIN"/>
    <property type="match status" value="1"/>
</dbReference>
<dbReference type="PRINTS" id="PR00080">
    <property type="entry name" value="SDRFAMILY"/>
</dbReference>
<protein>
    <submittedName>
        <fullName evidence="4">Fatty acyl-CoA reductase</fullName>
        <ecNumber evidence="4">1.2.1.-</ecNumber>
    </submittedName>
</protein>
<dbReference type="STRING" id="1715693.PH7735_01770"/>
<name>A0A0P1I775_9RHOB</name>
<dbReference type="EC" id="1.2.1.-" evidence="4"/>
<sequence>MSKIILITGSTDGIGLLTAKTLAAQGHTILLHGRSQTKLDAAKDEIGGTTEAYIADLSTMSDVENLASEILARHDRLDVLINNAGVYKVPQIRTSDGFDVRFMVNTFAPWVLTQRLLPIIPQEGRIVNLSSAAQAAVDLSAMAGQGALDDFGAYAQSKLAITIWTQELARALPDGPSVVAVNPGSLLASKMVKEGFGVAGNDLSIGADILMRAALSSEFDGASGAYFDNDSGGFAQPHATALDPDHASAVMKEIKEITATL</sequence>
<proteinExistence type="inferred from homology"/>
<dbReference type="Pfam" id="PF00106">
    <property type="entry name" value="adh_short"/>
    <property type="match status" value="1"/>
</dbReference>
<dbReference type="PANTHER" id="PTHR24320">
    <property type="entry name" value="RETINOL DEHYDROGENASE"/>
    <property type="match status" value="1"/>
</dbReference>
<comment type="similarity">
    <text evidence="1 3">Belongs to the short-chain dehydrogenases/reductases (SDR) family.</text>
</comment>
<dbReference type="RefSeq" id="WP_058310861.1">
    <property type="nucleotide sequence ID" value="NZ_CYTW01000001.1"/>
</dbReference>
<dbReference type="InterPro" id="IPR020904">
    <property type="entry name" value="Sc_DH/Rdtase_CS"/>
</dbReference>
<dbReference type="PROSITE" id="PS00061">
    <property type="entry name" value="ADH_SHORT"/>
    <property type="match status" value="1"/>
</dbReference>
<dbReference type="AlphaFoldDB" id="A0A0P1I775"/>
<evidence type="ECO:0000313" key="5">
    <source>
        <dbReference type="Proteomes" id="UP000051870"/>
    </source>
</evidence>
<dbReference type="InterPro" id="IPR036291">
    <property type="entry name" value="NAD(P)-bd_dom_sf"/>
</dbReference>